<dbReference type="EC" id="2.3.1.-" evidence="2"/>
<protein>
    <submittedName>
        <fullName evidence="2">Putative N-acetyltransferase YafP</fullName>
        <ecNumber evidence="2">2.3.1.-</ecNumber>
    </submittedName>
</protein>
<dbReference type="InterPro" id="IPR000182">
    <property type="entry name" value="GNAT_dom"/>
</dbReference>
<evidence type="ECO:0000313" key="2">
    <source>
        <dbReference type="EMBL" id="GFI40274.1"/>
    </source>
</evidence>
<evidence type="ECO:0000313" key="3">
    <source>
        <dbReference type="Proteomes" id="UP000490821"/>
    </source>
</evidence>
<dbReference type="InterPro" id="IPR052564">
    <property type="entry name" value="N-acetyltrans/Recomb-assoc"/>
</dbReference>
<accession>A0A829ZBE3</accession>
<sequence>MKFREYQSSDLKEICELFYETITIINKYDYNDEQIRVWSNRRNVLLKQDNFFNSLYTIVAIENNKIVGYGNIDKNGYLDHLYVHKNYQRRHIATLLCDKLENYNKEIKELTVHSSITAKPFFEKRGYKVVKEQTVELDGVNINNYLMKKVIL</sequence>
<gene>
    <name evidence="2" type="primary">yafP</name>
    <name evidence="2" type="ORF">IMSAGC017_00306</name>
</gene>
<dbReference type="Proteomes" id="UP000490821">
    <property type="component" value="Unassembled WGS sequence"/>
</dbReference>
<dbReference type="CDD" id="cd04301">
    <property type="entry name" value="NAT_SF"/>
    <property type="match status" value="1"/>
</dbReference>
<keyword evidence="2" id="KW-0012">Acyltransferase</keyword>
<keyword evidence="2" id="KW-0808">Transferase</keyword>
<name>A0A829ZBE3_9FIRM</name>
<comment type="caution">
    <text evidence="2">The sequence shown here is derived from an EMBL/GenBank/DDBJ whole genome shotgun (WGS) entry which is preliminary data.</text>
</comment>
<dbReference type="RefSeq" id="WP_172471829.1">
    <property type="nucleotide sequence ID" value="NZ_BLMI01000031.1"/>
</dbReference>
<dbReference type="PANTHER" id="PTHR43451:SF1">
    <property type="entry name" value="ACETYLTRANSFERASE"/>
    <property type="match status" value="1"/>
</dbReference>
<reference evidence="2 3" key="1">
    <citation type="journal article" date="2020" name="Microbiome">
        <title>Single-cell genomics of uncultured bacteria reveals dietary fiber responders in the mouse gut microbiota.</title>
        <authorList>
            <person name="Chijiiwa R."/>
            <person name="Hosokawa M."/>
            <person name="Kogawa M."/>
            <person name="Nishikawa Y."/>
            <person name="Ide K."/>
            <person name="Sakanashi C."/>
            <person name="Takahashi K."/>
            <person name="Takeyama H."/>
        </authorList>
    </citation>
    <scope>NUCLEOTIDE SEQUENCE [LARGE SCALE GENOMIC DNA]</scope>
    <source>
        <strain evidence="2">IMSAGC_017</strain>
    </source>
</reference>
<organism evidence="2 3">
    <name type="scientific">Thomasclavelia cocleata</name>
    <dbReference type="NCBI Taxonomy" id="69824"/>
    <lineage>
        <taxon>Bacteria</taxon>
        <taxon>Bacillati</taxon>
        <taxon>Bacillota</taxon>
        <taxon>Erysipelotrichia</taxon>
        <taxon>Erysipelotrichales</taxon>
        <taxon>Coprobacillaceae</taxon>
        <taxon>Thomasclavelia</taxon>
    </lineage>
</organism>
<evidence type="ECO:0000259" key="1">
    <source>
        <dbReference type="PROSITE" id="PS51186"/>
    </source>
</evidence>
<dbReference type="Pfam" id="PF13673">
    <property type="entry name" value="Acetyltransf_10"/>
    <property type="match status" value="1"/>
</dbReference>
<dbReference type="Gene3D" id="3.40.630.30">
    <property type="match status" value="1"/>
</dbReference>
<dbReference type="EMBL" id="BLMI01000031">
    <property type="protein sequence ID" value="GFI40274.1"/>
    <property type="molecule type" value="Genomic_DNA"/>
</dbReference>
<dbReference type="PROSITE" id="PS51186">
    <property type="entry name" value="GNAT"/>
    <property type="match status" value="1"/>
</dbReference>
<proteinExistence type="predicted"/>
<dbReference type="GO" id="GO:0016747">
    <property type="term" value="F:acyltransferase activity, transferring groups other than amino-acyl groups"/>
    <property type="evidence" value="ECO:0007669"/>
    <property type="project" value="InterPro"/>
</dbReference>
<feature type="domain" description="N-acetyltransferase" evidence="1">
    <location>
        <begin position="1"/>
        <end position="152"/>
    </location>
</feature>
<dbReference type="PANTHER" id="PTHR43451">
    <property type="entry name" value="ACETYLTRANSFERASE (GNAT) FAMILY PROTEIN"/>
    <property type="match status" value="1"/>
</dbReference>
<dbReference type="SUPFAM" id="SSF55729">
    <property type="entry name" value="Acyl-CoA N-acyltransferases (Nat)"/>
    <property type="match status" value="1"/>
</dbReference>
<dbReference type="AlphaFoldDB" id="A0A829ZBE3"/>
<dbReference type="InterPro" id="IPR016181">
    <property type="entry name" value="Acyl_CoA_acyltransferase"/>
</dbReference>